<organism evidence="1">
    <name type="scientific">Myoviridae sp. ctIyl4</name>
    <dbReference type="NCBI Taxonomy" id="2825078"/>
    <lineage>
        <taxon>Viruses</taxon>
        <taxon>Duplodnaviria</taxon>
        <taxon>Heunggongvirae</taxon>
        <taxon>Uroviricota</taxon>
        <taxon>Caudoviricetes</taxon>
    </lineage>
</organism>
<proteinExistence type="predicted"/>
<evidence type="ECO:0000313" key="1">
    <source>
        <dbReference type="EMBL" id="DAE07684.1"/>
    </source>
</evidence>
<reference evidence="1" key="1">
    <citation type="journal article" date="2021" name="Proc. Natl. Acad. Sci. U.S.A.">
        <title>A Catalog of Tens of Thousands of Viruses from Human Metagenomes Reveals Hidden Associations with Chronic Diseases.</title>
        <authorList>
            <person name="Tisza M.J."/>
            <person name="Buck C.B."/>
        </authorList>
    </citation>
    <scope>NUCLEOTIDE SEQUENCE</scope>
    <source>
        <strain evidence="1">CtIyl4</strain>
    </source>
</reference>
<accession>A0A8S5PN86</accession>
<dbReference type="EMBL" id="BK015453">
    <property type="protein sequence ID" value="DAE07684.1"/>
    <property type="molecule type" value="Genomic_DNA"/>
</dbReference>
<sequence length="141" mass="14915">MPWNACAFRLPESMPVFSTLAMRTFRFLPYISVWLVSLGGRGVLPSSISKSSKSSSSSSLSLLLLMAALPDDLLPDAPLAPPMLSLPKSVMAASEMPLAVAKLCTLPCTPPKPPYSLASPSAMPLFAMPSVSEYSTLLGLV</sequence>
<protein>
    <submittedName>
        <fullName evidence="1">Uncharacterized protein</fullName>
    </submittedName>
</protein>
<name>A0A8S5PN86_9CAUD</name>